<proteinExistence type="predicted"/>
<dbReference type="EMBL" id="CP097320">
    <property type="protein sequence ID" value="UQX10778.1"/>
    <property type="molecule type" value="Genomic_DNA"/>
</dbReference>
<accession>A0ABY4QKC5</accession>
<keyword evidence="2" id="KW-1185">Reference proteome</keyword>
<evidence type="ECO:0000313" key="2">
    <source>
        <dbReference type="Proteomes" id="UP001056610"/>
    </source>
</evidence>
<organism evidence="1 2">
    <name type="scientific">Candidatus Mycobacterium methanotrophicum</name>
    <dbReference type="NCBI Taxonomy" id="2943498"/>
    <lineage>
        <taxon>Bacteria</taxon>
        <taxon>Bacillati</taxon>
        <taxon>Actinomycetota</taxon>
        <taxon>Actinomycetes</taxon>
        <taxon>Mycobacteriales</taxon>
        <taxon>Mycobacteriaceae</taxon>
        <taxon>Mycobacterium</taxon>
    </lineage>
</organism>
<protein>
    <submittedName>
        <fullName evidence="1">Uncharacterized protein</fullName>
    </submittedName>
</protein>
<reference evidence="1" key="1">
    <citation type="submission" date="2022-05" db="EMBL/GenBank/DDBJ databases">
        <title>A methanotrophic Mycobacterium dominates a cave microbial ecosystem.</title>
        <authorList>
            <person name="Van Spanning R.J.M."/>
            <person name="Guan Q."/>
            <person name="Melkonian C."/>
            <person name="Gallant J."/>
            <person name="Polerecky L."/>
            <person name="Flot J.-F."/>
            <person name="Brandt B.W."/>
            <person name="Braster M."/>
            <person name="Iturbe Espinoza P."/>
            <person name="Aerts J."/>
            <person name="Meima-Franke M."/>
            <person name="Piersma S.R."/>
            <person name="Bunduc C."/>
            <person name="Ummels R."/>
            <person name="Pain A."/>
            <person name="Fleming E.J."/>
            <person name="van der Wel N."/>
            <person name="Gherman V.D."/>
            <person name="Sarbu S.M."/>
            <person name="Bodelier P.L.E."/>
            <person name="Bitter W."/>
        </authorList>
    </citation>
    <scope>NUCLEOTIDE SEQUENCE</scope>
    <source>
        <strain evidence="1">Sulfur Cave</strain>
    </source>
</reference>
<name>A0ABY4QKC5_9MYCO</name>
<sequence length="51" mass="5320">MPLGRADGTALLGADRELWTRAGDASAVITNAAAEWFGRGTDQDCAAQKRG</sequence>
<dbReference type="Proteomes" id="UP001056610">
    <property type="component" value="Chromosome"/>
</dbReference>
<gene>
    <name evidence="1" type="ORF">M5I08_22870</name>
</gene>
<evidence type="ECO:0000313" key="1">
    <source>
        <dbReference type="EMBL" id="UQX10778.1"/>
    </source>
</evidence>